<evidence type="ECO:0000313" key="2">
    <source>
        <dbReference type="EMBL" id="WDZ51463.1"/>
    </source>
</evidence>
<organism evidence="2 3">
    <name type="scientific">Acinetobacter vivianii</name>
    <dbReference type="NCBI Taxonomy" id="1776742"/>
    <lineage>
        <taxon>Bacteria</taxon>
        <taxon>Pseudomonadati</taxon>
        <taxon>Pseudomonadota</taxon>
        <taxon>Gammaproteobacteria</taxon>
        <taxon>Moraxellales</taxon>
        <taxon>Moraxellaceae</taxon>
        <taxon>Acinetobacter</taxon>
    </lineage>
</organism>
<dbReference type="EMBL" id="CP085083">
    <property type="protein sequence ID" value="WDZ51463.1"/>
    <property type="molecule type" value="Genomic_DNA"/>
</dbReference>
<dbReference type="RefSeq" id="WP_272655285.1">
    <property type="nucleotide sequence ID" value="NZ_CP085083.1"/>
</dbReference>
<gene>
    <name evidence="2" type="ORF">LF296_01240</name>
</gene>
<reference evidence="2" key="1">
    <citation type="journal article" date="2022" name="Front Environ Sci">
        <title>Complete genome sequence analysis of a novel alkane-degrading bacterial strain, Acinetobacter vivianii KJ-1, and its diesel degradation ability.</title>
        <authorList>
            <person name="Zhang Y."/>
            <person name="Song F."/>
            <person name="Wang J."/>
            <person name="Zhao Q."/>
            <person name="Zheng L."/>
            <person name="Wang Z."/>
            <person name="Zhang X."/>
            <person name="Gao Y."/>
            <person name="Chen G."/>
            <person name="Huang Y."/>
        </authorList>
    </citation>
    <scope>NUCLEOTIDE SEQUENCE</scope>
    <source>
        <strain evidence="2">KJ-1</strain>
    </source>
</reference>
<evidence type="ECO:0000256" key="1">
    <source>
        <dbReference type="SAM" id="SignalP"/>
    </source>
</evidence>
<evidence type="ECO:0008006" key="4">
    <source>
        <dbReference type="Google" id="ProtNLM"/>
    </source>
</evidence>
<protein>
    <recommendedName>
        <fullName evidence="4">DUF4882 domain-containing protein</fullName>
    </recommendedName>
</protein>
<evidence type="ECO:0000313" key="3">
    <source>
        <dbReference type="Proteomes" id="UP001199528"/>
    </source>
</evidence>
<keyword evidence="1" id="KW-0732">Signal</keyword>
<feature type="signal peptide" evidence="1">
    <location>
        <begin position="1"/>
        <end position="23"/>
    </location>
</feature>
<sequence>MKYKQKMLGILVVTMILPCITHAVPKVTSREYKLLLDPNNFNYGTEASDVNRYFTQAKTVIENKISRTVTGTMGLDAQREIRFYDTQGSCPLNSMGYSLRERIENGAKEVTLKYRGYDHYITDFEDLSSSVAGAKTKFEDDITRKDNLGFLVAASKSTTVSTTRTLNDFEDMNTLFTGFKNNYSFSNTQALQVVSGLTIYERKYAGPSIDLGEFDADIELSLWYTQMPYSGLKPAMAEVSFKYADANGNYTKKVVSRAALSFAALKTLTQFNASSSTATKTQFVYDYQSGFCQ</sequence>
<feature type="chain" id="PRO_5042492084" description="DUF4882 domain-containing protein" evidence="1">
    <location>
        <begin position="24"/>
        <end position="293"/>
    </location>
</feature>
<dbReference type="AlphaFoldDB" id="A0AAJ6NJ88"/>
<dbReference type="Proteomes" id="UP001199528">
    <property type="component" value="Chromosome"/>
</dbReference>
<dbReference type="KEGG" id="aviv:LF296_01240"/>
<proteinExistence type="predicted"/>
<accession>A0AAJ6NJ88</accession>
<name>A0AAJ6NJ88_9GAMM</name>
<reference evidence="2" key="2">
    <citation type="submission" date="2023-02" db="EMBL/GenBank/DDBJ databases">
        <authorList>
            <person name="Huang Y."/>
            <person name="Zhang Y."/>
            <person name="Zhang T."/>
            <person name="Wang J."/>
        </authorList>
    </citation>
    <scope>NUCLEOTIDE SEQUENCE</scope>
    <source>
        <strain evidence="2">KJ-1</strain>
    </source>
</reference>